<reference evidence="2" key="1">
    <citation type="submission" date="2023-03" db="UniProtKB">
        <authorList>
            <consortium name="EnsemblPlants"/>
        </authorList>
    </citation>
    <scope>IDENTIFICATION</scope>
</reference>
<keyword evidence="3" id="KW-1185">Reference proteome</keyword>
<keyword evidence="1" id="KW-1133">Transmembrane helix</keyword>
<keyword evidence="1" id="KW-0812">Transmembrane</keyword>
<dbReference type="GeneID" id="103502398"/>
<organism evidence="3 4">
    <name type="scientific">Cucumis melo</name>
    <name type="common">Muskmelon</name>
    <dbReference type="NCBI Taxonomy" id="3656"/>
    <lineage>
        <taxon>Eukaryota</taxon>
        <taxon>Viridiplantae</taxon>
        <taxon>Streptophyta</taxon>
        <taxon>Embryophyta</taxon>
        <taxon>Tracheophyta</taxon>
        <taxon>Spermatophyta</taxon>
        <taxon>Magnoliopsida</taxon>
        <taxon>eudicotyledons</taxon>
        <taxon>Gunneridae</taxon>
        <taxon>Pentapetalae</taxon>
        <taxon>rosids</taxon>
        <taxon>fabids</taxon>
        <taxon>Cucurbitales</taxon>
        <taxon>Cucurbitaceae</taxon>
        <taxon>Benincaseae</taxon>
        <taxon>Cucumis</taxon>
    </lineage>
</organism>
<evidence type="ECO:0000313" key="3">
    <source>
        <dbReference type="Proteomes" id="UP001652600"/>
    </source>
</evidence>
<proteinExistence type="predicted"/>
<sequence>MDSTALGSVTVTTSSSLLSWSQRMKLKQCIETSNFLGKADRCMLLKQKIQLSVGTSSRSRSKFKLVRISAFKNSVLNDEPRDGELSEVPKDTREDGHVSSKVTLKANIVVLSYTFGIVNWIALHLFINKLFSKWPTILCTQQVSEEVDGILGTVSLREKSATLNESHNMRSHERLEAFWPYLLRLDPMIKIPLLMFIPLYLTIKIFYGAQVSKELMPLWVFGPFIVAFYIKMFHWLCCLSILSFKRTAYLMKNFLCYFKLVCGYVSHGRLKEVVRARVWQPLVNIRSLHYKELSRRKFQFMQEWIMERYLDFLELVWPYYCRSIRFLKRANLV</sequence>
<keyword evidence="1" id="KW-0472">Membrane</keyword>
<feature type="transmembrane region" description="Helical" evidence="1">
    <location>
        <begin position="108"/>
        <end position="127"/>
    </location>
</feature>
<feature type="transmembrane region" description="Helical" evidence="1">
    <location>
        <begin position="221"/>
        <end position="244"/>
    </location>
</feature>
<dbReference type="RefSeq" id="XP_008464548.1">
    <property type="nucleotide sequence ID" value="XM_008466326.2"/>
</dbReference>
<dbReference type="eggNOG" id="ENOG502QR4Q">
    <property type="taxonomic scope" value="Eukaryota"/>
</dbReference>
<evidence type="ECO:0000256" key="1">
    <source>
        <dbReference type="SAM" id="Phobius"/>
    </source>
</evidence>
<accession>A0A1S3CM85</accession>
<dbReference type="InParanoid" id="A0A1S3CM85"/>
<gene>
    <name evidence="4" type="primary">LOC103502398</name>
    <name evidence="2" type="synonym">103502398</name>
</gene>
<dbReference type="PANTHER" id="PTHR48223:SF1">
    <property type="entry name" value="ABC TRANSMEMBRANE TYPE-1 DOMAIN-CONTAINING PROTEIN"/>
    <property type="match status" value="1"/>
</dbReference>
<dbReference type="Gramene" id="MELO3C026284.2.1">
    <property type="protein sequence ID" value="MELO3C026284.2.1"/>
    <property type="gene ID" value="MELO3C026284.2"/>
</dbReference>
<reference evidence="4" key="2">
    <citation type="submission" date="2025-04" db="UniProtKB">
        <authorList>
            <consortium name="RefSeq"/>
        </authorList>
    </citation>
    <scope>IDENTIFICATION</scope>
</reference>
<dbReference type="Proteomes" id="UP001652600">
    <property type="component" value="Chromosome 2"/>
</dbReference>
<name>A0A1S3CM85_CUCME</name>
<protein>
    <submittedName>
        <fullName evidence="4">Uncharacterized protein LOC103502398 isoform X1</fullName>
    </submittedName>
</protein>
<dbReference type="EnsemblPlants" id="MELO3C026284.2.1">
    <property type="protein sequence ID" value="MELO3C026284.2.1"/>
    <property type="gene ID" value="MELO3C026284.2"/>
</dbReference>
<evidence type="ECO:0000313" key="2">
    <source>
        <dbReference type="EnsemblPlants" id="MELO3C026284.2.1"/>
    </source>
</evidence>
<reference evidence="3" key="3">
    <citation type="submission" date="2025-05" db="UniProtKB">
        <authorList>
            <consortium name="RefSeq"/>
        </authorList>
    </citation>
    <scope>NUCLEOTIDE SEQUENCE [LARGE SCALE GENOMIC DNA]</scope>
</reference>
<dbReference type="PANTHER" id="PTHR48223">
    <property type="entry name" value="DEFECTIVE 2759, PUTATIVE ISOFORM 1-RELATED"/>
    <property type="match status" value="1"/>
</dbReference>
<feature type="transmembrane region" description="Helical" evidence="1">
    <location>
        <begin position="191"/>
        <end position="209"/>
    </location>
</feature>
<dbReference type="AlphaFoldDB" id="A0A1S3CM85"/>
<evidence type="ECO:0000313" key="4">
    <source>
        <dbReference type="RefSeq" id="XP_008464548.1"/>
    </source>
</evidence>
<dbReference type="KEGG" id="cmo:103502398"/>
<dbReference type="OrthoDB" id="748739at2759"/>